<evidence type="ECO:0000256" key="3">
    <source>
        <dbReference type="ARBA" id="ARBA00022679"/>
    </source>
</evidence>
<keyword evidence="5" id="KW-0418">Kinase</keyword>
<keyword evidence="4" id="KW-0677">Repeat</keyword>
<dbReference type="InterPro" id="IPR051347">
    <property type="entry name" value="Circadian_clock_KaiC-rel"/>
</dbReference>
<dbReference type="STRING" id="394096.DB31_8255"/>
<keyword evidence="3" id="KW-0808">Transferase</keyword>
<dbReference type="InterPro" id="IPR027417">
    <property type="entry name" value="P-loop_NTPase"/>
</dbReference>
<dbReference type="PROSITE" id="PS51146">
    <property type="entry name" value="KAIC"/>
    <property type="match status" value="1"/>
</dbReference>
<dbReference type="EMBL" id="JMCB01000007">
    <property type="protein sequence ID" value="KFE67772.1"/>
    <property type="molecule type" value="Genomic_DNA"/>
</dbReference>
<evidence type="ECO:0000313" key="9">
    <source>
        <dbReference type="Proteomes" id="UP000028725"/>
    </source>
</evidence>
<evidence type="ECO:0000256" key="2">
    <source>
        <dbReference type="ARBA" id="ARBA00022553"/>
    </source>
</evidence>
<dbReference type="Gene3D" id="3.40.50.300">
    <property type="entry name" value="P-loop containing nucleotide triphosphate hydrolases"/>
    <property type="match status" value="2"/>
</dbReference>
<evidence type="ECO:0000256" key="1">
    <source>
        <dbReference type="ARBA" id="ARBA00012513"/>
    </source>
</evidence>
<evidence type="ECO:0000313" key="8">
    <source>
        <dbReference type="EMBL" id="KFE67772.1"/>
    </source>
</evidence>
<comment type="caution">
    <text evidence="8">The sequence shown here is derived from an EMBL/GenBank/DDBJ whole genome shotgun (WGS) entry which is preliminary data.</text>
</comment>
<dbReference type="SUPFAM" id="SSF52540">
    <property type="entry name" value="P-loop containing nucleoside triphosphate hydrolases"/>
    <property type="match status" value="2"/>
</dbReference>
<dbReference type="InterPro" id="IPR014774">
    <property type="entry name" value="KaiC-like_dom"/>
</dbReference>
<dbReference type="PANTHER" id="PTHR42926:SF1">
    <property type="entry name" value="CIRCADIAN CLOCK OSCILLATOR PROTEIN KAIC 1"/>
    <property type="match status" value="1"/>
</dbReference>
<dbReference type="Pfam" id="PF06745">
    <property type="entry name" value="ATPase"/>
    <property type="match status" value="2"/>
</dbReference>
<organism evidence="8 9">
    <name type="scientific">Hyalangium minutum</name>
    <dbReference type="NCBI Taxonomy" id="394096"/>
    <lineage>
        <taxon>Bacteria</taxon>
        <taxon>Pseudomonadati</taxon>
        <taxon>Myxococcota</taxon>
        <taxon>Myxococcia</taxon>
        <taxon>Myxococcales</taxon>
        <taxon>Cystobacterineae</taxon>
        <taxon>Archangiaceae</taxon>
        <taxon>Hyalangium</taxon>
    </lineage>
</organism>
<dbReference type="GO" id="GO:0005524">
    <property type="term" value="F:ATP binding"/>
    <property type="evidence" value="ECO:0007669"/>
    <property type="project" value="InterPro"/>
</dbReference>
<dbReference type="Proteomes" id="UP000028725">
    <property type="component" value="Unassembled WGS sequence"/>
</dbReference>
<evidence type="ECO:0000256" key="6">
    <source>
        <dbReference type="ARBA" id="ARBA00022801"/>
    </source>
</evidence>
<dbReference type="GO" id="GO:0004674">
    <property type="term" value="F:protein serine/threonine kinase activity"/>
    <property type="evidence" value="ECO:0007669"/>
    <property type="project" value="UniProtKB-EC"/>
</dbReference>
<accession>A0A085WJA9</accession>
<sequence>MITGQPGTGKTVLASQIAFHHAAQGTPVVLATTTSESQAKLLEDLSGFSFFSRKKLGEELFFLSIYAWLKKGPREAREILIHTIRERKARLLVVDGLRSVRDLWQDEAKLREFFYELSVGLATVDCTALFITEYPLSKLIDFPESTTVDGVISLTFDEGPGGRVRRAEVVKLRGMKHLHGRHLMKMDGTGVRILPRTEAVTQPDLDFIPPEGRAGFGLPELDRLFDGGLPQCSAALIAGSTGVGKTLLGLHFAAAGGRQGEKALVFSFSEPSASLTARARRVSLELQPLISSGMVHLRYEPCFEMEADEIAELLLSELERIGARRLVLEDVETLERALDRPARARSFFGALLIRLRTMGITSLFTRKISKVIGPELDFSDSPLANIAENLLFLRHVELRGRLYRVMSILNLRNSRYDPTLREFEIRDEGLRVLDPLHSAEGLLTGMARPVGASREPVLP</sequence>
<protein>
    <recommendedName>
        <fullName evidence="1">non-specific serine/threonine protein kinase</fullName>
        <ecNumber evidence="1">2.7.11.1</ecNumber>
    </recommendedName>
</protein>
<keyword evidence="2" id="KW-0597">Phosphoprotein</keyword>
<evidence type="ECO:0000256" key="5">
    <source>
        <dbReference type="ARBA" id="ARBA00022777"/>
    </source>
</evidence>
<reference evidence="8 9" key="1">
    <citation type="submission" date="2014-04" db="EMBL/GenBank/DDBJ databases">
        <title>Genome assembly of Hyalangium minutum DSM 14724.</title>
        <authorList>
            <person name="Sharma G."/>
            <person name="Subramanian S."/>
        </authorList>
    </citation>
    <scope>NUCLEOTIDE SEQUENCE [LARGE SCALE GENOMIC DNA]</scope>
    <source>
        <strain evidence="8 9">DSM 14724</strain>
    </source>
</reference>
<dbReference type="GO" id="GO:0016787">
    <property type="term" value="F:hydrolase activity"/>
    <property type="evidence" value="ECO:0007669"/>
    <property type="project" value="UniProtKB-KW"/>
</dbReference>
<name>A0A085WJA9_9BACT</name>
<dbReference type="InterPro" id="IPR030665">
    <property type="entry name" value="KaiC"/>
</dbReference>
<proteinExistence type="predicted"/>
<gene>
    <name evidence="8" type="ORF">DB31_8255</name>
</gene>
<dbReference type="InterPro" id="IPR010624">
    <property type="entry name" value="KaiC_dom"/>
</dbReference>
<dbReference type="EC" id="2.7.11.1" evidence="1"/>
<dbReference type="PANTHER" id="PTHR42926">
    <property type="match status" value="1"/>
</dbReference>
<keyword evidence="9" id="KW-1185">Reference proteome</keyword>
<feature type="domain" description="KaiC" evidence="7">
    <location>
        <begin position="212"/>
        <end position="446"/>
    </location>
</feature>
<dbReference type="AlphaFoldDB" id="A0A085WJA9"/>
<keyword evidence="6" id="KW-0378">Hydrolase</keyword>
<dbReference type="PIRSF" id="PIRSF039117">
    <property type="entry name" value="KaiC"/>
    <property type="match status" value="1"/>
</dbReference>
<evidence type="ECO:0000259" key="7">
    <source>
        <dbReference type="PROSITE" id="PS51146"/>
    </source>
</evidence>
<evidence type="ECO:0000256" key="4">
    <source>
        <dbReference type="ARBA" id="ARBA00022737"/>
    </source>
</evidence>